<dbReference type="Proteomes" id="UP000198915">
    <property type="component" value="Unassembled WGS sequence"/>
</dbReference>
<dbReference type="EMBL" id="FORT01000004">
    <property type="protein sequence ID" value="SFJ65385.1"/>
    <property type="molecule type" value="Genomic_DNA"/>
</dbReference>
<gene>
    <name evidence="1" type="ORF">SAMN05518846_104405</name>
</gene>
<proteinExistence type="predicted"/>
<reference evidence="2" key="1">
    <citation type="submission" date="2016-10" db="EMBL/GenBank/DDBJ databases">
        <authorList>
            <person name="Varghese N."/>
            <person name="Submissions S."/>
        </authorList>
    </citation>
    <scope>NUCLEOTIDE SEQUENCE [LARGE SCALE GENOMIC DNA]</scope>
    <source>
        <strain evidence="2">OK042</strain>
    </source>
</reference>
<sequence length="79" mass="8986">MGALGLQFSVGRFFAPVTFILSEWVPPMGGETPSSVNRVNFVLTDGVEFLRIVLNSIKRSYPERWRVWPDEARQPSCSR</sequence>
<evidence type="ECO:0000313" key="2">
    <source>
        <dbReference type="Proteomes" id="UP000198915"/>
    </source>
</evidence>
<dbReference type="STRING" id="1884381.SAMN05518846_104405"/>
<keyword evidence="2" id="KW-1185">Reference proteome</keyword>
<protein>
    <submittedName>
        <fullName evidence="1">Uncharacterized protein</fullName>
    </submittedName>
</protein>
<evidence type="ECO:0000313" key="1">
    <source>
        <dbReference type="EMBL" id="SFJ65385.1"/>
    </source>
</evidence>
<organism evidence="1 2">
    <name type="scientific">Brevibacillus centrosporus</name>
    <dbReference type="NCBI Taxonomy" id="54910"/>
    <lineage>
        <taxon>Bacteria</taxon>
        <taxon>Bacillati</taxon>
        <taxon>Bacillota</taxon>
        <taxon>Bacilli</taxon>
        <taxon>Bacillales</taxon>
        <taxon>Paenibacillaceae</taxon>
        <taxon>Brevibacillus</taxon>
    </lineage>
</organism>
<dbReference type="AlphaFoldDB" id="A0A1I3T364"/>
<accession>A0A1I3T364</accession>
<name>A0A1I3T364_9BACL</name>